<dbReference type="GO" id="GO:0016020">
    <property type="term" value="C:membrane"/>
    <property type="evidence" value="ECO:0007669"/>
    <property type="project" value="UniProtKB-SubCell"/>
</dbReference>
<dbReference type="GO" id="GO:0016705">
    <property type="term" value="F:oxidoreductase activity, acting on paired donors, with incorporation or reduction of molecular oxygen"/>
    <property type="evidence" value="ECO:0007669"/>
    <property type="project" value="InterPro"/>
</dbReference>
<dbReference type="InterPro" id="IPR002401">
    <property type="entry name" value="Cyt_P450_E_grp-I"/>
</dbReference>
<keyword evidence="3 9" id="KW-0349">Heme</keyword>
<feature type="binding site" description="axial binding residue" evidence="9">
    <location>
        <position position="430"/>
    </location>
    <ligand>
        <name>heme</name>
        <dbReference type="ChEBI" id="CHEBI:30413"/>
    </ligand>
    <ligandPart>
        <name>Fe</name>
        <dbReference type="ChEBI" id="CHEBI:18248"/>
    </ligandPart>
</feature>
<dbReference type="GO" id="GO:0005506">
    <property type="term" value="F:iron ion binding"/>
    <property type="evidence" value="ECO:0007669"/>
    <property type="project" value="InterPro"/>
</dbReference>
<comment type="similarity">
    <text evidence="2 10">Belongs to the cytochrome P450 family.</text>
</comment>
<dbReference type="PRINTS" id="PR00385">
    <property type="entry name" value="P450"/>
</dbReference>
<organism evidence="11 12">
    <name type="scientific">Lactuca saligna</name>
    <name type="common">Willowleaf lettuce</name>
    <dbReference type="NCBI Taxonomy" id="75948"/>
    <lineage>
        <taxon>Eukaryota</taxon>
        <taxon>Viridiplantae</taxon>
        <taxon>Streptophyta</taxon>
        <taxon>Embryophyta</taxon>
        <taxon>Tracheophyta</taxon>
        <taxon>Spermatophyta</taxon>
        <taxon>Magnoliopsida</taxon>
        <taxon>eudicotyledons</taxon>
        <taxon>Gunneridae</taxon>
        <taxon>Pentapetalae</taxon>
        <taxon>asterids</taxon>
        <taxon>campanulids</taxon>
        <taxon>Asterales</taxon>
        <taxon>Asteraceae</taxon>
        <taxon>Cichorioideae</taxon>
        <taxon>Cichorieae</taxon>
        <taxon>Lactucinae</taxon>
        <taxon>Lactuca</taxon>
    </lineage>
</organism>
<evidence type="ECO:0000256" key="3">
    <source>
        <dbReference type="ARBA" id="ARBA00022617"/>
    </source>
</evidence>
<dbReference type="GO" id="GO:0004497">
    <property type="term" value="F:monooxygenase activity"/>
    <property type="evidence" value="ECO:0007669"/>
    <property type="project" value="UniProtKB-KW"/>
</dbReference>
<dbReference type="PANTHER" id="PTHR47947">
    <property type="entry name" value="CYTOCHROME P450 82C3-RELATED"/>
    <property type="match status" value="1"/>
</dbReference>
<evidence type="ECO:0000256" key="10">
    <source>
        <dbReference type="RuleBase" id="RU000461"/>
    </source>
</evidence>
<dbReference type="EMBL" id="OX465080">
    <property type="protein sequence ID" value="CAI9281957.1"/>
    <property type="molecule type" value="Genomic_DNA"/>
</dbReference>
<keyword evidence="4 9" id="KW-0479">Metal-binding</keyword>
<name>A0AA35YXZ6_LACSI</name>
<dbReference type="AlphaFoldDB" id="A0AA35YXZ6"/>
<evidence type="ECO:0000256" key="5">
    <source>
        <dbReference type="ARBA" id="ARBA00023002"/>
    </source>
</evidence>
<evidence type="ECO:0000256" key="7">
    <source>
        <dbReference type="ARBA" id="ARBA00023033"/>
    </source>
</evidence>
<keyword evidence="12" id="KW-1185">Reference proteome</keyword>
<dbReference type="PRINTS" id="PR00463">
    <property type="entry name" value="EP450I"/>
</dbReference>
<keyword evidence="8" id="KW-0472">Membrane</keyword>
<reference evidence="11" key="1">
    <citation type="submission" date="2023-04" db="EMBL/GenBank/DDBJ databases">
        <authorList>
            <person name="Vijverberg K."/>
            <person name="Xiong W."/>
            <person name="Schranz E."/>
        </authorList>
    </citation>
    <scope>NUCLEOTIDE SEQUENCE</scope>
</reference>
<evidence type="ECO:0000313" key="11">
    <source>
        <dbReference type="EMBL" id="CAI9281957.1"/>
    </source>
</evidence>
<accession>A0AA35YXZ6</accession>
<dbReference type="Pfam" id="PF00067">
    <property type="entry name" value="p450"/>
    <property type="match status" value="1"/>
</dbReference>
<keyword evidence="7 10" id="KW-0503">Monooxygenase</keyword>
<evidence type="ECO:0000256" key="1">
    <source>
        <dbReference type="ARBA" id="ARBA00004370"/>
    </source>
</evidence>
<dbReference type="InterPro" id="IPR001128">
    <property type="entry name" value="Cyt_P450"/>
</dbReference>
<keyword evidence="6 9" id="KW-0408">Iron</keyword>
<sequence>MEYLFVVIALLVASFLFSSYFRRKFSNLPPTLFPTLPVIGHLHLLKKPLYRTLATISAKHGPILLIRFGSRRVLVISSPAAAEECFTKNDVIFANRPRFLVGKILGDNYTSIGWAPYGDHWRNLRRISSIEIFSSHRLNEFHDIRADEGRLLIRKLISESSSPVNFKSVLQEMTLNVMMRMISGKRYFGGDMKEEGKQFQEIVKESVLVADTSNLGDHLPIMRWVGTKGLERKMIELQKKRDAFFQVLIEQHRRVDGIEPENKNTMIKVLLQLQKTDPEYYTDEVIRGFVLNLLTAGTDTSGTTMEWALSLLVNHPHVIKKAQKEIDSVVGKDCLVNESDMSKLPYIRCIVNETLRMYPPLPLLVPHESSGDCVVGGYHIPRGTMLLVNQWAMHHDPKLWSDPERFYPERFEGTKDGFRFMPFGSGRRSCPGEGLAMRMVGLTLGLLIQCFDWERISEEMVDMREGPGLTMPKAQPLLVNCRPRPNRVWVWNGFETEKSTSKTPIPKSKIAVVAADTMQSSPPVASGFHHVVYRWIVVD</sequence>
<dbReference type="Proteomes" id="UP001177003">
    <property type="component" value="Chromosome 4"/>
</dbReference>
<dbReference type="InterPro" id="IPR036396">
    <property type="entry name" value="Cyt_P450_sf"/>
</dbReference>
<evidence type="ECO:0000256" key="6">
    <source>
        <dbReference type="ARBA" id="ARBA00023004"/>
    </source>
</evidence>
<gene>
    <name evidence="11" type="ORF">LSALG_LOCUS21623</name>
</gene>
<evidence type="ECO:0000256" key="9">
    <source>
        <dbReference type="PIRSR" id="PIRSR602401-1"/>
    </source>
</evidence>
<dbReference type="PANTHER" id="PTHR47947:SF24">
    <property type="entry name" value="ISOFLAVONE 2'-HYDROXYLASE-LIKE"/>
    <property type="match status" value="1"/>
</dbReference>
<dbReference type="InterPro" id="IPR017972">
    <property type="entry name" value="Cyt_P450_CS"/>
</dbReference>
<proteinExistence type="inferred from homology"/>
<dbReference type="SUPFAM" id="SSF48264">
    <property type="entry name" value="Cytochrome P450"/>
    <property type="match status" value="1"/>
</dbReference>
<keyword evidence="5 10" id="KW-0560">Oxidoreductase</keyword>
<evidence type="ECO:0000256" key="4">
    <source>
        <dbReference type="ARBA" id="ARBA00022723"/>
    </source>
</evidence>
<dbReference type="CDD" id="cd20653">
    <property type="entry name" value="CYP81"/>
    <property type="match status" value="1"/>
</dbReference>
<evidence type="ECO:0000256" key="8">
    <source>
        <dbReference type="ARBA" id="ARBA00023136"/>
    </source>
</evidence>
<dbReference type="PROSITE" id="PS00086">
    <property type="entry name" value="CYTOCHROME_P450"/>
    <property type="match status" value="1"/>
</dbReference>
<dbReference type="Gene3D" id="1.10.630.10">
    <property type="entry name" value="Cytochrome P450"/>
    <property type="match status" value="1"/>
</dbReference>
<protein>
    <recommendedName>
        <fullName evidence="13">Cytochrome P450</fullName>
    </recommendedName>
</protein>
<comment type="cofactor">
    <cofactor evidence="9">
        <name>heme</name>
        <dbReference type="ChEBI" id="CHEBI:30413"/>
    </cofactor>
</comment>
<dbReference type="GO" id="GO:0020037">
    <property type="term" value="F:heme binding"/>
    <property type="evidence" value="ECO:0007669"/>
    <property type="project" value="InterPro"/>
</dbReference>
<evidence type="ECO:0000313" key="12">
    <source>
        <dbReference type="Proteomes" id="UP001177003"/>
    </source>
</evidence>
<dbReference type="InterPro" id="IPR050651">
    <property type="entry name" value="Plant_Cytochrome_P450_Monoox"/>
</dbReference>
<comment type="subcellular location">
    <subcellularLocation>
        <location evidence="1">Membrane</location>
    </subcellularLocation>
</comment>
<evidence type="ECO:0008006" key="13">
    <source>
        <dbReference type="Google" id="ProtNLM"/>
    </source>
</evidence>
<dbReference type="FunFam" id="1.10.630.10:FF:000023">
    <property type="entry name" value="Cytochrome P450 family protein"/>
    <property type="match status" value="1"/>
</dbReference>
<evidence type="ECO:0000256" key="2">
    <source>
        <dbReference type="ARBA" id="ARBA00010617"/>
    </source>
</evidence>